<dbReference type="SUPFAM" id="SSF52242">
    <property type="entry name" value="Cobalamin (vitamin B12)-binding domain"/>
    <property type="match status" value="1"/>
</dbReference>
<keyword evidence="1" id="KW-0479">Metal-binding</keyword>
<dbReference type="PANTHER" id="PTHR45833:SF1">
    <property type="entry name" value="METHIONINE SYNTHASE"/>
    <property type="match status" value="1"/>
</dbReference>
<dbReference type="PROSITE" id="PS51332">
    <property type="entry name" value="B12_BINDING"/>
    <property type="match status" value="1"/>
</dbReference>
<keyword evidence="2" id="KW-0170">Cobalt</keyword>
<dbReference type="AlphaFoldDB" id="A0A426TQR1"/>
<dbReference type="InterPro" id="IPR036594">
    <property type="entry name" value="Meth_synthase_dom"/>
</dbReference>
<dbReference type="GO" id="GO:0005829">
    <property type="term" value="C:cytosol"/>
    <property type="evidence" value="ECO:0007669"/>
    <property type="project" value="TreeGrafter"/>
</dbReference>
<name>A0A426TQR1_9CHLR</name>
<dbReference type="InterPro" id="IPR006158">
    <property type="entry name" value="Cobalamin-bd"/>
</dbReference>
<dbReference type="Pfam" id="PF02310">
    <property type="entry name" value="B12-binding"/>
    <property type="match status" value="1"/>
</dbReference>
<gene>
    <name evidence="5" type="ORF">EI684_22565</name>
</gene>
<dbReference type="InterPro" id="IPR036724">
    <property type="entry name" value="Cobalamin-bd_sf"/>
</dbReference>
<dbReference type="GO" id="GO:0050667">
    <property type="term" value="P:homocysteine metabolic process"/>
    <property type="evidence" value="ECO:0007669"/>
    <property type="project" value="TreeGrafter"/>
</dbReference>
<dbReference type="GO" id="GO:0008705">
    <property type="term" value="F:methionine synthase activity"/>
    <property type="evidence" value="ECO:0007669"/>
    <property type="project" value="TreeGrafter"/>
</dbReference>
<feature type="region of interest" description="Disordered" evidence="3">
    <location>
        <begin position="393"/>
        <end position="449"/>
    </location>
</feature>
<dbReference type="InterPro" id="IPR003759">
    <property type="entry name" value="Cbl-bd_cap"/>
</dbReference>
<dbReference type="GO" id="GO:0046653">
    <property type="term" value="P:tetrahydrofolate metabolic process"/>
    <property type="evidence" value="ECO:0007669"/>
    <property type="project" value="TreeGrafter"/>
</dbReference>
<reference evidence="5 6" key="1">
    <citation type="submission" date="2018-12" db="EMBL/GenBank/DDBJ databases">
        <title>Genome Sequence of Candidatus Viridilinea halotolerans isolated from saline sulfide-rich spring.</title>
        <authorList>
            <person name="Grouzdev D.S."/>
            <person name="Burganskaya E.I."/>
            <person name="Krutkina M.S."/>
            <person name="Sukhacheva M.V."/>
            <person name="Gorlenko V.M."/>
        </authorList>
    </citation>
    <scope>NUCLEOTIDE SEQUENCE [LARGE SCALE GENOMIC DNA]</scope>
    <source>
        <strain evidence="5">Chok-6</strain>
    </source>
</reference>
<feature type="compositionally biased region" description="Pro residues" evidence="3">
    <location>
        <begin position="393"/>
        <end position="443"/>
    </location>
</feature>
<dbReference type="EMBL" id="RSAS01000927">
    <property type="protein sequence ID" value="RRR65648.1"/>
    <property type="molecule type" value="Genomic_DNA"/>
</dbReference>
<organism evidence="5 6">
    <name type="scientific">Candidatus Viridilinea halotolerans</name>
    <dbReference type="NCBI Taxonomy" id="2491704"/>
    <lineage>
        <taxon>Bacteria</taxon>
        <taxon>Bacillati</taxon>
        <taxon>Chloroflexota</taxon>
        <taxon>Chloroflexia</taxon>
        <taxon>Chloroflexales</taxon>
        <taxon>Chloroflexineae</taxon>
        <taxon>Oscillochloridaceae</taxon>
        <taxon>Candidatus Viridilinea</taxon>
    </lineage>
</organism>
<comment type="caution">
    <text evidence="5">The sequence shown here is derived from an EMBL/GenBank/DDBJ whole genome shotgun (WGS) entry which is preliminary data.</text>
</comment>
<dbReference type="Gene3D" id="3.40.50.280">
    <property type="entry name" value="Cobalamin-binding domain"/>
    <property type="match status" value="1"/>
</dbReference>
<dbReference type="GO" id="GO:0031419">
    <property type="term" value="F:cobalamin binding"/>
    <property type="evidence" value="ECO:0007669"/>
    <property type="project" value="InterPro"/>
</dbReference>
<dbReference type="Gene3D" id="1.10.1240.10">
    <property type="entry name" value="Methionine synthase domain"/>
    <property type="match status" value="1"/>
</dbReference>
<evidence type="ECO:0000256" key="2">
    <source>
        <dbReference type="ARBA" id="ARBA00023285"/>
    </source>
</evidence>
<sequence>MTQPAAATLATRGAGPSLFKLVSHLPENRRWRRPADALMVLSRQLTGITPEQNHNTDLAIGTLRFSLFRMHQARITQIASLCRSVTIYGEADVEPPTIPNVQFVPVARGAALAQEWFVLVDSPIFWGALIANVVAEPGGAAGRRLTFDGVLTTDERVVSRAGLLLSLTRGSPAPMVASRDRAAQASHWAQIAFEMANHPERDRHDLLGCLNELPDLQMLLRDRELPQDRLCGDVVEALLLHYEALGSMLYHYEGGQLHAVAASSNMAMAPAAPQSAAFQVVQQGTMVLRQLAPGDADQVLMPEAQSVVAVPVMLGGGLWGVLLAGQSDPDPASSPTADGAVGLATLLARILEQRGVVAAKPANGAAAFPSMGDALADAFGAAAGFPSPTASAPPLPPGFAAPPAPPSAFPPPPPGFAAPPAPPSAFPPPPSFAAPPPPPPALNPAPGAQAAAGGFSLPGWMRPAAVAPAANGATAASPPAPSDGQTYSWPALRARMMSALVNYDQQTAEQIWRETCALYTPELICTELLAPLQIDVGDAWHRGEVSVASEHFTSRFVQTKLLNLLNASSSTTGGPMAVVGCTQGELHEIGAIMLSLFLRWSGFQVVYLGQSVPNSTIEEMIEHLRPQIVALSASTINAANSMAEVGKMIEAMSEPHPIFLCGGIAFQQRPSLRTLIPTGTFPTGDLRSIVNQITKLVHERWG</sequence>
<dbReference type="SMART" id="SM00065">
    <property type="entry name" value="GAF"/>
    <property type="match status" value="1"/>
</dbReference>
<evidence type="ECO:0000313" key="6">
    <source>
        <dbReference type="Proteomes" id="UP000280307"/>
    </source>
</evidence>
<accession>A0A426TQR1</accession>
<dbReference type="Proteomes" id="UP000280307">
    <property type="component" value="Unassembled WGS sequence"/>
</dbReference>
<evidence type="ECO:0000256" key="3">
    <source>
        <dbReference type="SAM" id="MobiDB-lite"/>
    </source>
</evidence>
<dbReference type="SUPFAM" id="SSF55781">
    <property type="entry name" value="GAF domain-like"/>
    <property type="match status" value="1"/>
</dbReference>
<dbReference type="Gene3D" id="3.30.450.40">
    <property type="match status" value="1"/>
</dbReference>
<protein>
    <recommendedName>
        <fullName evidence="4">B12-binding domain-containing protein</fullName>
    </recommendedName>
</protein>
<proteinExistence type="predicted"/>
<dbReference type="InterPro" id="IPR050554">
    <property type="entry name" value="Met_Synthase/Corrinoid"/>
</dbReference>
<dbReference type="Pfam" id="PF02607">
    <property type="entry name" value="B12-binding_2"/>
    <property type="match status" value="1"/>
</dbReference>
<evidence type="ECO:0000313" key="5">
    <source>
        <dbReference type="EMBL" id="RRR65648.1"/>
    </source>
</evidence>
<dbReference type="PANTHER" id="PTHR45833">
    <property type="entry name" value="METHIONINE SYNTHASE"/>
    <property type="match status" value="1"/>
</dbReference>
<evidence type="ECO:0000259" key="4">
    <source>
        <dbReference type="PROSITE" id="PS51332"/>
    </source>
</evidence>
<evidence type="ECO:0000256" key="1">
    <source>
        <dbReference type="ARBA" id="ARBA00022723"/>
    </source>
</evidence>
<dbReference type="InterPro" id="IPR029016">
    <property type="entry name" value="GAF-like_dom_sf"/>
</dbReference>
<dbReference type="GO" id="GO:0046872">
    <property type="term" value="F:metal ion binding"/>
    <property type="evidence" value="ECO:0007669"/>
    <property type="project" value="UniProtKB-KW"/>
</dbReference>
<feature type="domain" description="B12-binding" evidence="4">
    <location>
        <begin position="574"/>
        <end position="702"/>
    </location>
</feature>
<dbReference type="InterPro" id="IPR003018">
    <property type="entry name" value="GAF"/>
</dbReference>